<organism evidence="2 4">
    <name type="scientific">Bacillus velezensis</name>
    <dbReference type="NCBI Taxonomy" id="492670"/>
    <lineage>
        <taxon>Bacteria</taxon>
        <taxon>Bacillati</taxon>
        <taxon>Bacillota</taxon>
        <taxon>Bacilli</taxon>
        <taxon>Bacillales</taxon>
        <taxon>Bacillaceae</taxon>
        <taxon>Bacillus</taxon>
        <taxon>Bacillus amyloliquefaciens group</taxon>
    </lineage>
</organism>
<accession>A0A2D3DT17</accession>
<evidence type="ECO:0000313" key="2">
    <source>
        <dbReference type="EMBL" id="QOY27066.1"/>
    </source>
</evidence>
<dbReference type="AlphaFoldDB" id="A0A1D9PPM3"/>
<dbReference type="RefSeq" id="WP_003151087.1">
    <property type="nucleotide sequence ID" value="NZ_AP018402.1"/>
</dbReference>
<evidence type="ECO:0000313" key="3">
    <source>
        <dbReference type="Proteomes" id="UP000250069"/>
    </source>
</evidence>
<evidence type="ECO:0000313" key="4">
    <source>
        <dbReference type="Proteomes" id="UP000587477"/>
    </source>
</evidence>
<name>A0A1D9PPM3_BACVE</name>
<accession>A0A1D9PPM3</accession>
<dbReference type="EMBL" id="CP030150">
    <property type="protein sequence ID" value="AWX74082.1"/>
    <property type="molecule type" value="Genomic_DNA"/>
</dbReference>
<sequence>MKNITSLKIAAKKFTLRNMLQLYQLCHTGGHELYIYSKKTMCKIKDIIELETFRMAHKEQEYLIVVEGKKAVQLVDRFKHIIEPAQKEAH</sequence>
<evidence type="ECO:0000313" key="1">
    <source>
        <dbReference type="EMBL" id="AWX74082.1"/>
    </source>
</evidence>
<proteinExistence type="predicted"/>
<dbReference type="Proteomes" id="UP000587477">
    <property type="component" value="Chromosome"/>
</dbReference>
<protein>
    <recommendedName>
        <fullName evidence="5">General stress protein</fullName>
    </recommendedName>
</protein>
<evidence type="ECO:0008006" key="5">
    <source>
        <dbReference type="Google" id="ProtNLM"/>
    </source>
</evidence>
<dbReference type="EMBL" id="CP063687">
    <property type="protein sequence ID" value="QOY27066.1"/>
    <property type="molecule type" value="Genomic_DNA"/>
</dbReference>
<dbReference type="GeneID" id="75093335"/>
<gene>
    <name evidence="2" type="ORF">BACVE_002077</name>
    <name evidence="1" type="ORF">BVDSYZ_19530</name>
</gene>
<reference evidence="1 3" key="1">
    <citation type="submission" date="2018-06" db="EMBL/GenBank/DDBJ databases">
        <title>Complete Genome Sequence of Bacillus velezensis DSYZ, a Plant Growth-Promoting Rhizobacterium with Antifungal Activity.</title>
        <authorList>
            <person name="Du B."/>
            <person name="Ding Y."/>
            <person name="Liu K."/>
            <person name="Yao L."/>
            <person name="Wang C."/>
            <person name="Li H."/>
            <person name="Liu H."/>
        </authorList>
    </citation>
    <scope>NUCLEOTIDE SEQUENCE [LARGE SCALE GENOMIC DNA]</scope>
    <source>
        <strain evidence="1 3">DSYZ</strain>
    </source>
</reference>
<reference evidence="2" key="2">
    <citation type="journal article" date="2020" name="Genomics">
        <title>Complete genome sequence of Bacillus velezensis NST6 and comparison with the species belonging to operational group B. amyloliquefaciens.</title>
        <authorList>
            <person name="Choi J."/>
            <person name="Nam J."/>
            <person name="Seo M.H."/>
        </authorList>
    </citation>
    <scope>NUCLEOTIDE SEQUENCE</scope>
    <source>
        <strain evidence="2">NST6</strain>
    </source>
</reference>
<reference evidence="4" key="3">
    <citation type="submission" date="2020-10" db="EMBL/GenBank/DDBJ databases">
        <title>Complete genome sequence of Bacillus velezensis NST6.</title>
        <authorList>
            <person name="Choi J."/>
        </authorList>
    </citation>
    <scope>NUCLEOTIDE SEQUENCE [LARGE SCALE GENOMIC DNA]</scope>
    <source>
        <strain evidence="4">NST6</strain>
    </source>
</reference>
<dbReference type="STRING" id="1155777.BANAU_3625"/>
<dbReference type="KEGG" id="bmp:NG74_03613"/>
<dbReference type="Proteomes" id="UP000250069">
    <property type="component" value="Chromosome"/>
</dbReference>